<reference evidence="2" key="1">
    <citation type="journal article" date="2019" name="Int. J. Syst. Evol. Microbiol.">
        <title>The Global Catalogue of Microorganisms (GCM) 10K type strain sequencing project: providing services to taxonomists for standard genome sequencing and annotation.</title>
        <authorList>
            <consortium name="The Broad Institute Genomics Platform"/>
            <consortium name="The Broad Institute Genome Sequencing Center for Infectious Disease"/>
            <person name="Wu L."/>
            <person name="Ma J."/>
        </authorList>
    </citation>
    <scope>NUCLEOTIDE SEQUENCE [LARGE SCALE GENOMIC DNA]</scope>
    <source>
        <strain evidence="2">CCUG 49679</strain>
    </source>
</reference>
<accession>A0ABW1PLT2</accession>
<dbReference type="EMBL" id="JBHSQB010000004">
    <property type="protein sequence ID" value="MFC6095930.1"/>
    <property type="molecule type" value="Genomic_DNA"/>
</dbReference>
<proteinExistence type="predicted"/>
<keyword evidence="2" id="KW-1185">Reference proteome</keyword>
<organism evidence="1 2">
    <name type="scientific">Flavobacterium qiangtangense</name>
    <dbReference type="NCBI Taxonomy" id="1442595"/>
    <lineage>
        <taxon>Bacteria</taxon>
        <taxon>Pseudomonadati</taxon>
        <taxon>Bacteroidota</taxon>
        <taxon>Flavobacteriia</taxon>
        <taxon>Flavobacteriales</taxon>
        <taxon>Flavobacteriaceae</taxon>
        <taxon>Flavobacterium</taxon>
    </lineage>
</organism>
<protein>
    <recommendedName>
        <fullName evidence="3">Thr operon leader peptide</fullName>
    </recommendedName>
</protein>
<dbReference type="Proteomes" id="UP001596287">
    <property type="component" value="Unassembled WGS sequence"/>
</dbReference>
<evidence type="ECO:0008006" key="3">
    <source>
        <dbReference type="Google" id="ProtNLM"/>
    </source>
</evidence>
<evidence type="ECO:0000313" key="1">
    <source>
        <dbReference type="EMBL" id="MFC6095930.1"/>
    </source>
</evidence>
<evidence type="ECO:0000313" key="2">
    <source>
        <dbReference type="Proteomes" id="UP001596287"/>
    </source>
</evidence>
<gene>
    <name evidence="1" type="ORF">ACFPVY_04665</name>
</gene>
<comment type="caution">
    <text evidence="1">The sequence shown here is derived from an EMBL/GenBank/DDBJ whole genome shotgun (WGS) entry which is preliminary data.</text>
</comment>
<sequence length="40" mass="4383">MQCITFEIKIFILMIRGNRNTTSTFTATTAVTSVATTTTP</sequence>
<dbReference type="RefSeq" id="WP_379790623.1">
    <property type="nucleotide sequence ID" value="NZ_JBHSQB010000004.1"/>
</dbReference>
<name>A0ABW1PLT2_9FLAO</name>